<evidence type="ECO:0000313" key="2">
    <source>
        <dbReference type="Proteomes" id="UP000642284"/>
    </source>
</evidence>
<gene>
    <name evidence="1" type="ORF">H9Y04_35545</name>
</gene>
<proteinExistence type="predicted"/>
<dbReference type="EMBL" id="JACTVJ010000021">
    <property type="protein sequence ID" value="MBC9717860.1"/>
    <property type="molecule type" value="Genomic_DNA"/>
</dbReference>
<dbReference type="Pfam" id="PF19674">
    <property type="entry name" value="DUF6177"/>
    <property type="match status" value="1"/>
</dbReference>
<name>A0ABR7SQU0_9ACTN</name>
<dbReference type="InterPro" id="IPR046175">
    <property type="entry name" value="DUF6177"/>
</dbReference>
<sequence length="463" mass="49135">MTQDVIALTPHMPDTETLLAGLFAGGPELRLGQAAGGAVAQLCAADGRALVSIEAPLYVQVPGEAQRLLGTRAESPLWWTEARATTSVPEAARLAGSIAGRLKSVLGGETWPPETEHTEVVTVDEVESSSGEEALIGVDILTDKAAVVIQDRPLIPAMTWLVDLLRTAAESGRKLQLVTPPGARLTFPMRSVLQRMGASWVVRDAQCGYYDGLDGAVLQWQDGQFAVADGEPETADAFTVAAPGGSDHQLLLSVRTIQPATGELVLGGGLETAWKVLAGGLPAGWSPSEPLTQPWSPRQLTEVARRRAQQGVPTWLVVIGSPEQPSIATVHVTHTPAGIEERFTLAVGYTSDQTPPLELLAELAESLATRHHLATMLCQLRRARADLTTPAHREELPLPVSFTLGPQAVRDIGLDQARQLSNGFSPAELGPAVSPALHFTVGDGTDAAAWDRLQELNRCLKAG</sequence>
<comment type="caution">
    <text evidence="1">The sequence shown here is derived from an EMBL/GenBank/DDBJ whole genome shotgun (WGS) entry which is preliminary data.</text>
</comment>
<dbReference type="RefSeq" id="WP_187818300.1">
    <property type="nucleotide sequence ID" value="NZ_JACTVJ010000021.1"/>
</dbReference>
<evidence type="ECO:0000313" key="1">
    <source>
        <dbReference type="EMBL" id="MBC9717860.1"/>
    </source>
</evidence>
<organism evidence="1 2">
    <name type="scientific">Streptomyces polyasparticus</name>
    <dbReference type="NCBI Taxonomy" id="2767826"/>
    <lineage>
        <taxon>Bacteria</taxon>
        <taxon>Bacillati</taxon>
        <taxon>Actinomycetota</taxon>
        <taxon>Actinomycetes</taxon>
        <taxon>Kitasatosporales</taxon>
        <taxon>Streptomycetaceae</taxon>
        <taxon>Streptomyces</taxon>
    </lineage>
</organism>
<protein>
    <submittedName>
        <fullName evidence="1">Uncharacterized protein</fullName>
    </submittedName>
</protein>
<dbReference type="Proteomes" id="UP000642284">
    <property type="component" value="Unassembled WGS sequence"/>
</dbReference>
<keyword evidence="2" id="KW-1185">Reference proteome</keyword>
<reference evidence="1 2" key="1">
    <citation type="submission" date="2020-08" db="EMBL/GenBank/DDBJ databases">
        <title>Genemic of Streptomyces polyaspartic.</title>
        <authorList>
            <person name="Liu W."/>
        </authorList>
    </citation>
    <scope>NUCLEOTIDE SEQUENCE [LARGE SCALE GENOMIC DNA]</scope>
    <source>
        <strain evidence="1 2">TRM66268-LWL</strain>
    </source>
</reference>
<accession>A0ABR7SQU0</accession>